<keyword evidence="4" id="KW-0687">Ribonucleoprotein</keyword>
<feature type="compositionally biased region" description="Polar residues" evidence="1">
    <location>
        <begin position="155"/>
        <end position="164"/>
    </location>
</feature>
<feature type="domain" description="Small ribosomal subunit protein mS35 mitochondrial conserved" evidence="2">
    <location>
        <begin position="276"/>
        <end position="359"/>
    </location>
</feature>
<dbReference type="PANTHER" id="PTHR13490">
    <property type="entry name" value="MITOCHONDRIAL 28S RIBOSOMAL PROTEIN S28"/>
    <property type="match status" value="1"/>
</dbReference>
<dbReference type="InterPro" id="IPR039848">
    <property type="entry name" value="Ribosomal_mS35_mt"/>
</dbReference>
<dbReference type="KEGG" id="pcw:110201508"/>
<name>A0A6P5JNV4_PHACI</name>
<dbReference type="GO" id="GO:0032543">
    <property type="term" value="P:mitochondrial translation"/>
    <property type="evidence" value="ECO:0007669"/>
    <property type="project" value="InterPro"/>
</dbReference>
<dbReference type="GeneID" id="110201508"/>
<accession>A0A6P5JNV4</accession>
<dbReference type="InParanoid" id="A0A6P5JNV4"/>
<dbReference type="Proteomes" id="UP000515140">
    <property type="component" value="Unplaced"/>
</dbReference>
<organism evidence="3 4">
    <name type="scientific">Phascolarctos cinereus</name>
    <name type="common">Koala</name>
    <dbReference type="NCBI Taxonomy" id="38626"/>
    <lineage>
        <taxon>Eukaryota</taxon>
        <taxon>Metazoa</taxon>
        <taxon>Chordata</taxon>
        <taxon>Craniata</taxon>
        <taxon>Vertebrata</taxon>
        <taxon>Euteleostomi</taxon>
        <taxon>Mammalia</taxon>
        <taxon>Metatheria</taxon>
        <taxon>Diprotodontia</taxon>
        <taxon>Phascolarctidae</taxon>
        <taxon>Phascolarctos</taxon>
    </lineage>
</organism>
<keyword evidence="3" id="KW-1185">Reference proteome</keyword>
<dbReference type="PANTHER" id="PTHR13490:SF0">
    <property type="entry name" value="SMALL RIBOSOMAL SUBUNIT PROTEIN MS35"/>
    <property type="match status" value="1"/>
</dbReference>
<gene>
    <name evidence="4" type="primary">MRPS35</name>
</gene>
<dbReference type="GO" id="GO:0005763">
    <property type="term" value="C:mitochondrial small ribosomal subunit"/>
    <property type="evidence" value="ECO:0007669"/>
    <property type="project" value="TreeGrafter"/>
</dbReference>
<reference evidence="4" key="1">
    <citation type="submission" date="2025-08" db="UniProtKB">
        <authorList>
            <consortium name="RefSeq"/>
        </authorList>
    </citation>
    <scope>IDENTIFICATION</scope>
    <source>
        <tissue evidence="4">Spleen</tissue>
    </source>
</reference>
<dbReference type="Pfam" id="PF10213">
    <property type="entry name" value="MRP-S28"/>
    <property type="match status" value="1"/>
</dbReference>
<proteinExistence type="predicted"/>
<dbReference type="GO" id="GO:0003735">
    <property type="term" value="F:structural constituent of ribosome"/>
    <property type="evidence" value="ECO:0007669"/>
    <property type="project" value="InterPro"/>
</dbReference>
<dbReference type="InterPro" id="IPR019349">
    <property type="entry name" value="Ribosomal_mS35_mit"/>
</dbReference>
<evidence type="ECO:0000313" key="3">
    <source>
        <dbReference type="Proteomes" id="UP000515140"/>
    </source>
</evidence>
<evidence type="ECO:0000256" key="1">
    <source>
        <dbReference type="SAM" id="MobiDB-lite"/>
    </source>
</evidence>
<dbReference type="FunCoup" id="A0A6P5JNV4">
    <property type="interactions" value="1618"/>
</dbReference>
<evidence type="ECO:0000313" key="4">
    <source>
        <dbReference type="RefSeq" id="XP_020832876.1"/>
    </source>
</evidence>
<feature type="region of interest" description="Disordered" evidence="1">
    <location>
        <begin position="150"/>
        <end position="175"/>
    </location>
</feature>
<feature type="compositionally biased region" description="Polar residues" evidence="1">
    <location>
        <begin position="37"/>
        <end position="49"/>
    </location>
</feature>
<dbReference type="RefSeq" id="XP_020832876.1">
    <property type="nucleotide sequence ID" value="XM_020977217.1"/>
</dbReference>
<evidence type="ECO:0000259" key="2">
    <source>
        <dbReference type="Pfam" id="PF10213"/>
    </source>
</evidence>
<feature type="region of interest" description="Disordered" evidence="1">
    <location>
        <begin position="29"/>
        <end position="49"/>
    </location>
</feature>
<dbReference type="CTD" id="60488"/>
<dbReference type="AlphaFoldDB" id="A0A6P5JNV4"/>
<sequence>MSAQMEQQVILRETQKALNALHIQPHYHPDHCLSSDPDGNSTGAKSLGNNNAFSQVPSAIILGSKPLRDAARNYSSSVSTGGLGFCIRKPRQQHSPPPFALSLCLSFAACRPRRWKGTMAAPVFLLGHGVRPRPWTLRAFTTVLSPVSDPHVPNTLKTESNKTSKNGKHKKQVPNPRTTKMAVDQDWMSVYPAAAPFKPSAVPLPIRMGYPLEKGVPMAKEGNLELLKIPNFLHLTPVAIKKHCEALKDFCTDWPSALDSDEKCEKYFPIEIETASYVSAGPSLYNPKARVVTLKVRLSKLNLDDHAKKKLIKLVGERYCKNTDILTITTDRCPLQRQNYDYAMYLLTVLYHESWKTEDWEKKKTEADMEEYVWENSRSEKNILKTLLQIKASEETAGVTQEEILGSQEVGNYKKSVVALKNEGDTENNLSQYKDAVKKLLNLT</sequence>
<keyword evidence="4" id="KW-0689">Ribosomal protein</keyword>
<protein>
    <submittedName>
        <fullName evidence="4">28S ribosomal protein S35, mitochondrial</fullName>
    </submittedName>
</protein>